<reference evidence="1 2" key="1">
    <citation type="submission" date="2018-11" db="EMBL/GenBank/DDBJ databases">
        <authorList>
            <consortium name="Pathogen Informatics"/>
        </authorList>
    </citation>
    <scope>NUCLEOTIDE SEQUENCE [LARGE SCALE GENOMIC DNA]</scope>
</reference>
<name>A0A183FEM4_HELPZ</name>
<accession>A0A3P7YDA9</accession>
<evidence type="ECO:0000313" key="2">
    <source>
        <dbReference type="Proteomes" id="UP000050761"/>
    </source>
</evidence>
<proteinExistence type="predicted"/>
<reference evidence="3" key="2">
    <citation type="submission" date="2019-09" db="UniProtKB">
        <authorList>
            <consortium name="WormBaseParasite"/>
        </authorList>
    </citation>
    <scope>IDENTIFICATION</scope>
</reference>
<organism evidence="2 3">
    <name type="scientific">Heligmosomoides polygyrus</name>
    <name type="common">Parasitic roundworm</name>
    <dbReference type="NCBI Taxonomy" id="6339"/>
    <lineage>
        <taxon>Eukaryota</taxon>
        <taxon>Metazoa</taxon>
        <taxon>Ecdysozoa</taxon>
        <taxon>Nematoda</taxon>
        <taxon>Chromadorea</taxon>
        <taxon>Rhabditida</taxon>
        <taxon>Rhabditina</taxon>
        <taxon>Rhabditomorpha</taxon>
        <taxon>Strongyloidea</taxon>
        <taxon>Heligmosomidae</taxon>
        <taxon>Heligmosomoides</taxon>
    </lineage>
</organism>
<accession>A0A183FEM4</accession>
<dbReference type="AlphaFoldDB" id="A0A183FEM4"/>
<dbReference type="OrthoDB" id="5819883at2759"/>
<keyword evidence="2" id="KW-1185">Reference proteome</keyword>
<protein>
    <submittedName>
        <fullName evidence="1 3">Uncharacterized protein</fullName>
    </submittedName>
</protein>
<sequence>MCANDMYECQKASSSYDVILPKTYAPLTLPRITINDDRIRQETEAMSISRPTTTVPISISKEVHRAFPESGSFGSYGKAGLAC</sequence>
<evidence type="ECO:0000313" key="1">
    <source>
        <dbReference type="EMBL" id="VDO62553.1"/>
    </source>
</evidence>
<dbReference type="WBParaSite" id="HPBE_0000485001-mRNA-1">
    <property type="protein sequence ID" value="HPBE_0000485001-mRNA-1"/>
    <property type="gene ID" value="HPBE_0000485001"/>
</dbReference>
<gene>
    <name evidence="1" type="ORF">HPBE_LOCUS4851</name>
</gene>
<evidence type="ECO:0000313" key="3">
    <source>
        <dbReference type="WBParaSite" id="HPBE_0000485001-mRNA-1"/>
    </source>
</evidence>
<dbReference type="EMBL" id="UZAH01025372">
    <property type="protein sequence ID" value="VDO62553.1"/>
    <property type="molecule type" value="Genomic_DNA"/>
</dbReference>
<dbReference type="Proteomes" id="UP000050761">
    <property type="component" value="Unassembled WGS sequence"/>
</dbReference>